<dbReference type="Pfam" id="PF08206">
    <property type="entry name" value="OB_RNB"/>
    <property type="match status" value="1"/>
</dbReference>
<evidence type="ECO:0000256" key="1">
    <source>
        <dbReference type="ARBA" id="ARBA00022722"/>
    </source>
</evidence>
<dbReference type="Proteomes" id="UP001596513">
    <property type="component" value="Unassembled WGS sequence"/>
</dbReference>
<protein>
    <recommendedName>
        <fullName evidence="4">Ribonuclease B N-terminal OB domain-containing protein</fullName>
    </recommendedName>
</protein>
<reference evidence="6" key="1">
    <citation type="journal article" date="2019" name="Int. J. Syst. Evol. Microbiol.">
        <title>The Global Catalogue of Microorganisms (GCM) 10K type strain sequencing project: providing services to taxonomists for standard genome sequencing and annotation.</title>
        <authorList>
            <consortium name="The Broad Institute Genomics Platform"/>
            <consortium name="The Broad Institute Genome Sequencing Center for Infectious Disease"/>
            <person name="Wu L."/>
            <person name="Ma J."/>
        </authorList>
    </citation>
    <scope>NUCLEOTIDE SEQUENCE [LARGE SCALE GENOMIC DNA]</scope>
    <source>
        <strain evidence="6">JCM 19635</strain>
    </source>
</reference>
<evidence type="ECO:0000259" key="4">
    <source>
        <dbReference type="Pfam" id="PF08206"/>
    </source>
</evidence>
<dbReference type="SUPFAM" id="SSF50249">
    <property type="entry name" value="Nucleic acid-binding proteins"/>
    <property type="match status" value="1"/>
</dbReference>
<keyword evidence="2" id="KW-0378">Hydrolase</keyword>
<accession>A0ABW2U1Y8</accession>
<comment type="caution">
    <text evidence="5">The sequence shown here is derived from an EMBL/GenBank/DDBJ whole genome shotgun (WGS) entry which is preliminary data.</text>
</comment>
<keyword evidence="6" id="KW-1185">Reference proteome</keyword>
<feature type="domain" description="Ribonuclease B N-terminal OB" evidence="4">
    <location>
        <begin position="28"/>
        <end position="74"/>
    </location>
</feature>
<dbReference type="EMBL" id="JBHTEK010000001">
    <property type="protein sequence ID" value="MFC7666652.1"/>
    <property type="molecule type" value="Genomic_DNA"/>
</dbReference>
<dbReference type="Gene3D" id="2.40.50.140">
    <property type="entry name" value="Nucleic acid-binding proteins"/>
    <property type="match status" value="1"/>
</dbReference>
<dbReference type="RefSeq" id="WP_380200539.1">
    <property type="nucleotide sequence ID" value="NZ_JBHTEK010000001.1"/>
</dbReference>
<evidence type="ECO:0000313" key="6">
    <source>
        <dbReference type="Proteomes" id="UP001596513"/>
    </source>
</evidence>
<organism evidence="5 6">
    <name type="scientific">Hymenobacter humi</name>
    <dbReference type="NCBI Taxonomy" id="1411620"/>
    <lineage>
        <taxon>Bacteria</taxon>
        <taxon>Pseudomonadati</taxon>
        <taxon>Bacteroidota</taxon>
        <taxon>Cytophagia</taxon>
        <taxon>Cytophagales</taxon>
        <taxon>Hymenobacteraceae</taxon>
        <taxon>Hymenobacter</taxon>
    </lineage>
</organism>
<evidence type="ECO:0000256" key="3">
    <source>
        <dbReference type="ARBA" id="ARBA00022839"/>
    </source>
</evidence>
<evidence type="ECO:0000256" key="2">
    <source>
        <dbReference type="ARBA" id="ARBA00022801"/>
    </source>
</evidence>
<evidence type="ECO:0000313" key="5">
    <source>
        <dbReference type="EMBL" id="MFC7666652.1"/>
    </source>
</evidence>
<gene>
    <name evidence="5" type="ORF">ACFQT0_03875</name>
</gene>
<name>A0ABW2U1Y8_9BACT</name>
<sequence length="106" mass="11747">MVHRRRGAGFDYVGDDSRPKRDTNTVIGTVDLATPNFAFVVPEGTGNADDIRVFTDQLKFALQGDVVRVRLRSSATAARWATWWKCSSACVPKSWGACRCRARLVS</sequence>
<dbReference type="InterPro" id="IPR013223">
    <property type="entry name" value="RNase_B_OB_dom"/>
</dbReference>
<proteinExistence type="predicted"/>
<keyword evidence="3" id="KW-0269">Exonuclease</keyword>
<dbReference type="InterPro" id="IPR012340">
    <property type="entry name" value="NA-bd_OB-fold"/>
</dbReference>
<keyword evidence="1" id="KW-0540">Nuclease</keyword>